<evidence type="ECO:0000313" key="9">
    <source>
        <dbReference type="EMBL" id="PNH03788.1"/>
    </source>
</evidence>
<feature type="transmembrane region" description="Helical" evidence="7">
    <location>
        <begin position="413"/>
        <end position="431"/>
    </location>
</feature>
<dbReference type="Proteomes" id="UP000236333">
    <property type="component" value="Unassembled WGS sequence"/>
</dbReference>
<feature type="transmembrane region" description="Helical" evidence="7">
    <location>
        <begin position="373"/>
        <end position="392"/>
    </location>
</feature>
<organism evidence="9 10">
    <name type="scientific">Tetrabaena socialis</name>
    <dbReference type="NCBI Taxonomy" id="47790"/>
    <lineage>
        <taxon>Eukaryota</taxon>
        <taxon>Viridiplantae</taxon>
        <taxon>Chlorophyta</taxon>
        <taxon>core chlorophytes</taxon>
        <taxon>Chlorophyceae</taxon>
        <taxon>CS clade</taxon>
        <taxon>Chlamydomonadales</taxon>
        <taxon>Tetrabaenaceae</taxon>
        <taxon>Tetrabaena</taxon>
    </lineage>
</organism>
<feature type="transmembrane region" description="Helical" evidence="7">
    <location>
        <begin position="333"/>
        <end position="361"/>
    </location>
</feature>
<feature type="region of interest" description="Disordered" evidence="8">
    <location>
        <begin position="252"/>
        <end position="278"/>
    </location>
</feature>
<dbReference type="PANTHER" id="PTHR11101">
    <property type="entry name" value="PHOSPHATE TRANSPORTER"/>
    <property type="match status" value="1"/>
</dbReference>
<comment type="subcellular location">
    <subcellularLocation>
        <location evidence="1 7">Membrane</location>
        <topology evidence="1 7">Multi-pass membrane protein</topology>
    </subcellularLocation>
</comment>
<evidence type="ECO:0000256" key="7">
    <source>
        <dbReference type="RuleBase" id="RU363058"/>
    </source>
</evidence>
<evidence type="ECO:0000313" key="10">
    <source>
        <dbReference type="Proteomes" id="UP000236333"/>
    </source>
</evidence>
<feature type="transmembrane region" description="Helical" evidence="7">
    <location>
        <begin position="72"/>
        <end position="89"/>
    </location>
</feature>
<comment type="similarity">
    <text evidence="7">Belongs to the inorganic phosphate transporter (PiT) (TC 2.A.20) family.</text>
</comment>
<reference evidence="9 10" key="1">
    <citation type="journal article" date="2017" name="Mol. Biol. Evol.">
        <title>The 4-celled Tetrabaena socialis nuclear genome reveals the essential components for genetic control of cell number at the origin of multicellularity in the volvocine lineage.</title>
        <authorList>
            <person name="Featherston J."/>
            <person name="Arakaki Y."/>
            <person name="Hanschen E.R."/>
            <person name="Ferris P.J."/>
            <person name="Michod R.E."/>
            <person name="Olson B.J.S.C."/>
            <person name="Nozaki H."/>
            <person name="Durand P.M."/>
        </authorList>
    </citation>
    <scope>NUCLEOTIDE SEQUENCE [LARGE SCALE GENOMIC DNA]</scope>
    <source>
        <strain evidence="9 10">NIES-571</strain>
    </source>
</reference>
<dbReference type="OrthoDB" id="260807at2759"/>
<dbReference type="GO" id="GO:0005315">
    <property type="term" value="F:phosphate transmembrane transporter activity"/>
    <property type="evidence" value="ECO:0007669"/>
    <property type="project" value="InterPro"/>
</dbReference>
<dbReference type="PANTHER" id="PTHR11101:SF94">
    <property type="entry name" value="PHOSPHATE TRANSPORTER"/>
    <property type="match status" value="1"/>
</dbReference>
<evidence type="ECO:0000256" key="3">
    <source>
        <dbReference type="ARBA" id="ARBA00022592"/>
    </source>
</evidence>
<dbReference type="Pfam" id="PF01384">
    <property type="entry name" value="PHO4"/>
    <property type="match status" value="1"/>
</dbReference>
<name>A0A2J7ZU61_9CHLO</name>
<gene>
    <name evidence="9" type="ORF">TSOC_010119</name>
</gene>
<evidence type="ECO:0000256" key="2">
    <source>
        <dbReference type="ARBA" id="ARBA00022448"/>
    </source>
</evidence>
<keyword evidence="5 7" id="KW-1133">Transmembrane helix</keyword>
<sequence>MSAFAFGWGTGSNDVANAFGTSVGAKTLTLKQAVVIAIVFEFTGALVLGRVSTSTIAAGIANISFFQREPEIYAYGMICALAVGFVWQAGASFYELNVSATHSIIGAIIGFSLVYGGKDAVNWATPDKASFPPVKGVVPIILSWFVSPILTGAASSCLFLTVRTLVLRRANSYQLSFWVLPFMVLITSFINIYFVFTKGAKKMITSSESDWTDAKAAWIAACCAAGLCFLTIVLVLPLLKYRADRKFKEDEELKSKDEEGAANKVEEKEDEEAAPENSSKFMKAMSSMRKAAMHGLEVDIHAVVEEDPIVAAIHKNAEVFDPKTEYAFQYLQVFSAICVIFAHGAGEVGYMAGPLATIWFAVKDGILYSKVSAPIWCILISAFGLVIGLGTYGYNVTRAMGTRMAKLSPSRGFAAELSTALVIMVAAQYGLPTSSSQCITGGIVGLGMLEGKTGVNWIFLLKTFFSWIATLVVVGLTTGALFAQGVYSPSVPGNRSIAKYETQVITIGQSIVKDINSTLYSFKAASDAGKLARLNTTQWASMNKSISSYAASGKNMLTASKVGTIVPEAAVTYLDRALALLQSNSILTLGQETVYPGANVCNNAAMNVTSAATCPAPKPLKGLSPPYNGTTW</sequence>
<evidence type="ECO:0000256" key="4">
    <source>
        <dbReference type="ARBA" id="ARBA00022692"/>
    </source>
</evidence>
<keyword evidence="6 7" id="KW-0472">Membrane</keyword>
<keyword evidence="3 7" id="KW-0592">Phosphate transport</keyword>
<comment type="caution">
    <text evidence="9">The sequence shown here is derived from an EMBL/GenBank/DDBJ whole genome shotgun (WGS) entry which is preliminary data.</text>
</comment>
<feature type="transmembrane region" description="Helical" evidence="7">
    <location>
        <begin position="137"/>
        <end position="163"/>
    </location>
</feature>
<keyword evidence="10" id="KW-1185">Reference proteome</keyword>
<feature type="transmembrane region" description="Helical" evidence="7">
    <location>
        <begin position="216"/>
        <end position="239"/>
    </location>
</feature>
<dbReference type="EMBL" id="PGGS01000462">
    <property type="protein sequence ID" value="PNH03788.1"/>
    <property type="molecule type" value="Genomic_DNA"/>
</dbReference>
<dbReference type="InterPro" id="IPR001204">
    <property type="entry name" value="Phos_transporter"/>
</dbReference>
<feature type="transmembrane region" description="Helical" evidence="7">
    <location>
        <begin position="464"/>
        <end position="487"/>
    </location>
</feature>
<accession>A0A2J7ZU61</accession>
<evidence type="ECO:0000256" key="6">
    <source>
        <dbReference type="ARBA" id="ARBA00023136"/>
    </source>
</evidence>
<feature type="transmembrane region" description="Helical" evidence="7">
    <location>
        <begin position="175"/>
        <end position="196"/>
    </location>
</feature>
<keyword evidence="2 7" id="KW-0813">Transport</keyword>
<comment type="function">
    <text evidence="7">Sodium-phosphate symporter.</text>
</comment>
<dbReference type="GO" id="GO:0035435">
    <property type="term" value="P:phosphate ion transmembrane transport"/>
    <property type="evidence" value="ECO:0007669"/>
    <property type="project" value="TreeGrafter"/>
</dbReference>
<evidence type="ECO:0000256" key="5">
    <source>
        <dbReference type="ARBA" id="ARBA00022989"/>
    </source>
</evidence>
<dbReference type="AlphaFoldDB" id="A0A2J7ZU61"/>
<feature type="compositionally biased region" description="Basic and acidic residues" evidence="8">
    <location>
        <begin position="252"/>
        <end position="267"/>
    </location>
</feature>
<proteinExistence type="inferred from homology"/>
<feature type="transmembrane region" description="Helical" evidence="7">
    <location>
        <begin position="33"/>
        <end position="52"/>
    </location>
</feature>
<protein>
    <recommendedName>
        <fullName evidence="7">Phosphate transporter</fullName>
    </recommendedName>
</protein>
<evidence type="ECO:0000256" key="8">
    <source>
        <dbReference type="SAM" id="MobiDB-lite"/>
    </source>
</evidence>
<evidence type="ECO:0000256" key="1">
    <source>
        <dbReference type="ARBA" id="ARBA00004141"/>
    </source>
</evidence>
<dbReference type="GO" id="GO:0016020">
    <property type="term" value="C:membrane"/>
    <property type="evidence" value="ECO:0007669"/>
    <property type="project" value="UniProtKB-SubCell"/>
</dbReference>
<keyword evidence="4 7" id="KW-0812">Transmembrane</keyword>